<evidence type="ECO:0000313" key="13">
    <source>
        <dbReference type="Proteomes" id="UP000266622"/>
    </source>
</evidence>
<dbReference type="Pfam" id="PF03719">
    <property type="entry name" value="Ribosomal_S5_C"/>
    <property type="match status" value="1"/>
</dbReference>
<dbReference type="SUPFAM" id="SSF54768">
    <property type="entry name" value="dsRNA-binding domain-like"/>
    <property type="match status" value="1"/>
</dbReference>
<sequence>MQEEQEEAKEKIGEWIPKTRLGKMVKEGKIGSIEQIFLNGYKILEPEIVDFFIPDLKIDFIRLGLSIGKYRRPKIVKMVRRKTAEGDKPSWVALAVVGNGNGYVGVGLGKSYDIPLAMQKAVRKAKLNIIPVGRGCGAWECACGNPHSVPFKVRGKVGSVEVVFIPAPLGTGLVAPDEIKKLLVLAGIKDVWMQSFGQTRRRINFIRAAFLALKQTMEYGIKQDYVRLSGLRFGFIQ</sequence>
<keyword evidence="2" id="KW-0699">rRNA-binding</keyword>
<dbReference type="GO" id="GO:0003735">
    <property type="term" value="F:structural constituent of ribosome"/>
    <property type="evidence" value="ECO:0007669"/>
    <property type="project" value="UniProtKB-UniRule"/>
</dbReference>
<gene>
    <name evidence="12" type="ORF">BXU00_00055</name>
</gene>
<dbReference type="Pfam" id="PF00333">
    <property type="entry name" value="Ribosomal_S5"/>
    <property type="match status" value="1"/>
</dbReference>
<keyword evidence="4 9" id="KW-0689">Ribosomal protein</keyword>
<reference evidence="12 13" key="1">
    <citation type="journal article" date="2018" name="Syst. Appl. Microbiol.">
        <title>A new symbiotic nanoarchaeote (Candidatus Nanoclepta minutus) and its host (Zestosphaera tikiterensis gen. nov., sp. nov.) from a New Zealand hot spring.</title>
        <authorList>
            <person name="St John E."/>
            <person name="Liu Y."/>
            <person name="Podar M."/>
            <person name="Stott M.B."/>
            <person name="Meneghin J."/>
            <person name="Chen Z."/>
            <person name="Lagutin K."/>
            <person name="Mitchell K."/>
            <person name="Reysenbach A.L."/>
        </authorList>
    </citation>
    <scope>NUCLEOTIDE SEQUENCE [LARGE SCALE GENOMIC DNA]</scope>
    <source>
        <strain evidence="12">NZ3</strain>
    </source>
</reference>
<evidence type="ECO:0000256" key="6">
    <source>
        <dbReference type="ARBA" id="ARBA00025844"/>
    </source>
</evidence>
<evidence type="ECO:0000256" key="4">
    <source>
        <dbReference type="ARBA" id="ARBA00022980"/>
    </source>
</evidence>
<dbReference type="GO" id="GO:0019843">
    <property type="term" value="F:rRNA binding"/>
    <property type="evidence" value="ECO:0007669"/>
    <property type="project" value="UniProtKB-KW"/>
</dbReference>
<protein>
    <recommendedName>
        <fullName evidence="7">Small ribosomal subunit protein uS5</fullName>
    </recommendedName>
    <alternativeName>
        <fullName evidence="8">30S ribosomal protein S5</fullName>
    </alternativeName>
</protein>
<dbReference type="InterPro" id="IPR020568">
    <property type="entry name" value="Ribosomal_Su5_D2-typ_SF"/>
</dbReference>
<evidence type="ECO:0000259" key="11">
    <source>
        <dbReference type="PROSITE" id="PS50881"/>
    </source>
</evidence>
<evidence type="ECO:0000256" key="9">
    <source>
        <dbReference type="PROSITE-ProRule" id="PRU00268"/>
    </source>
</evidence>
<dbReference type="FunFam" id="3.30.230.10:FF:000004">
    <property type="entry name" value="40S ribosomal protein S2"/>
    <property type="match status" value="1"/>
</dbReference>
<dbReference type="InterPro" id="IPR000851">
    <property type="entry name" value="Ribosomal_uS5"/>
</dbReference>
<evidence type="ECO:0000256" key="3">
    <source>
        <dbReference type="ARBA" id="ARBA00022884"/>
    </source>
</evidence>
<feature type="domain" description="S5 DRBM" evidence="11">
    <location>
        <begin position="69"/>
        <end position="132"/>
    </location>
</feature>
<comment type="subunit">
    <text evidence="6">Part of the 30S ribosomal subunit. Contacts protein S4.</text>
</comment>
<keyword evidence="5 9" id="KW-0687">Ribonucleoprotein</keyword>
<evidence type="ECO:0000256" key="1">
    <source>
        <dbReference type="ARBA" id="ARBA00008945"/>
    </source>
</evidence>
<evidence type="ECO:0000256" key="8">
    <source>
        <dbReference type="ARBA" id="ARBA00035519"/>
    </source>
</evidence>
<dbReference type="PANTHER" id="PTHR13718">
    <property type="entry name" value="RIBOSOMAL S SUBUNIT"/>
    <property type="match status" value="1"/>
</dbReference>
<dbReference type="NCBIfam" id="NF003125">
    <property type="entry name" value="PRK04044.1"/>
    <property type="match status" value="1"/>
</dbReference>
<evidence type="ECO:0000256" key="7">
    <source>
        <dbReference type="ARBA" id="ARBA00035255"/>
    </source>
</evidence>
<organism evidence="12 13">
    <name type="scientific">Candidatus Nanoclepta minutus</name>
    <dbReference type="NCBI Taxonomy" id="1940235"/>
    <lineage>
        <taxon>Archaea</taxon>
        <taxon>Nanobdellota</taxon>
        <taxon>Candidatus Nanoclepta</taxon>
    </lineage>
</organism>
<accession>A0A397WNN0</accession>
<dbReference type="GO" id="GO:0006412">
    <property type="term" value="P:translation"/>
    <property type="evidence" value="ECO:0007669"/>
    <property type="project" value="InterPro"/>
</dbReference>
<dbReference type="Gene3D" id="3.30.230.10">
    <property type="match status" value="1"/>
</dbReference>
<dbReference type="InterPro" id="IPR014721">
    <property type="entry name" value="Ribsml_uS5_D2-typ_fold_subgr"/>
</dbReference>
<dbReference type="InterPro" id="IPR005711">
    <property type="entry name" value="Ribosomal_uS5_euk/arc"/>
</dbReference>
<evidence type="ECO:0000256" key="5">
    <source>
        <dbReference type="ARBA" id="ARBA00023274"/>
    </source>
</evidence>
<dbReference type="Proteomes" id="UP000266622">
    <property type="component" value="Unassembled WGS sequence"/>
</dbReference>
<dbReference type="Gene3D" id="3.30.160.20">
    <property type="match status" value="1"/>
</dbReference>
<dbReference type="EMBL" id="MWMI01000001">
    <property type="protein sequence ID" value="RIB35695.1"/>
    <property type="molecule type" value="Genomic_DNA"/>
</dbReference>
<name>A0A397WNN0_9ARCH</name>
<dbReference type="GO" id="GO:0022627">
    <property type="term" value="C:cytosolic small ribosomal subunit"/>
    <property type="evidence" value="ECO:0007669"/>
    <property type="project" value="TreeGrafter"/>
</dbReference>
<dbReference type="AlphaFoldDB" id="A0A397WNN0"/>
<proteinExistence type="inferred from homology"/>
<evidence type="ECO:0000256" key="10">
    <source>
        <dbReference type="RuleBase" id="RU003823"/>
    </source>
</evidence>
<dbReference type="InterPro" id="IPR047866">
    <property type="entry name" value="Ribosomal_uS5_arc"/>
</dbReference>
<dbReference type="InterPro" id="IPR005324">
    <property type="entry name" value="Ribosomal_uS5_C"/>
</dbReference>
<dbReference type="PANTHER" id="PTHR13718:SF4">
    <property type="entry name" value="40S RIBOSOMAL PROTEIN S2"/>
    <property type="match status" value="1"/>
</dbReference>
<comment type="caution">
    <text evidence="12">The sequence shown here is derived from an EMBL/GenBank/DDBJ whole genome shotgun (WGS) entry which is preliminary data.</text>
</comment>
<dbReference type="NCBIfam" id="TIGR01020">
    <property type="entry name" value="uS5_euk_arch"/>
    <property type="match status" value="1"/>
</dbReference>
<evidence type="ECO:0000313" key="12">
    <source>
        <dbReference type="EMBL" id="RIB35695.1"/>
    </source>
</evidence>
<comment type="similarity">
    <text evidence="1 10">Belongs to the universal ribosomal protein uS5 family.</text>
</comment>
<dbReference type="InterPro" id="IPR013810">
    <property type="entry name" value="Ribosomal_uS5_N"/>
</dbReference>
<dbReference type="SUPFAM" id="SSF54211">
    <property type="entry name" value="Ribosomal protein S5 domain 2-like"/>
    <property type="match status" value="1"/>
</dbReference>
<dbReference type="PROSITE" id="PS50881">
    <property type="entry name" value="S5_DSRBD"/>
    <property type="match status" value="1"/>
</dbReference>
<evidence type="ECO:0000256" key="2">
    <source>
        <dbReference type="ARBA" id="ARBA00022730"/>
    </source>
</evidence>
<keyword evidence="3" id="KW-0694">RNA-binding</keyword>